<gene>
    <name evidence="1" type="ORF">SAMN06295920_104105</name>
</gene>
<dbReference type="InterPro" id="IPR041881">
    <property type="entry name" value="PqqD_sf"/>
</dbReference>
<dbReference type="RefSeq" id="WP_079648022.1">
    <property type="nucleotide sequence ID" value="NZ_FUYM01000004.1"/>
</dbReference>
<dbReference type="Pfam" id="PF05402">
    <property type="entry name" value="PqqD"/>
    <property type="match status" value="1"/>
</dbReference>
<organism evidence="1 2">
    <name type="scientific">Rhizorhabdus histidinilytica</name>
    <dbReference type="NCBI Taxonomy" id="439228"/>
    <lineage>
        <taxon>Bacteria</taxon>
        <taxon>Pseudomonadati</taxon>
        <taxon>Pseudomonadota</taxon>
        <taxon>Alphaproteobacteria</taxon>
        <taxon>Sphingomonadales</taxon>
        <taxon>Sphingomonadaceae</taxon>
        <taxon>Rhizorhabdus</taxon>
    </lineage>
</organism>
<dbReference type="Proteomes" id="UP000189818">
    <property type="component" value="Unassembled WGS sequence"/>
</dbReference>
<name>A0A1T5CJS1_9SPHN</name>
<dbReference type="InterPro" id="IPR008792">
    <property type="entry name" value="PQQD"/>
</dbReference>
<dbReference type="EMBL" id="FUYM01000004">
    <property type="protein sequence ID" value="SKB59699.1"/>
    <property type="molecule type" value="Genomic_DNA"/>
</dbReference>
<reference evidence="2" key="1">
    <citation type="submission" date="2017-02" db="EMBL/GenBank/DDBJ databases">
        <authorList>
            <person name="Varghese N."/>
            <person name="Submissions S."/>
        </authorList>
    </citation>
    <scope>NUCLEOTIDE SEQUENCE [LARGE SCALE GENOMIC DNA]</scope>
    <source>
        <strain evidence="2">UM2</strain>
    </source>
</reference>
<sequence length="103" mass="11176">MPINPSSLVTPGGDVVHCDLDGGAVLLNLRTRRYFKLNRVSAHVWSRLGDHAEVGALRRSVLETFDVDPDRCTRDLDTLLEAMRAAGLVEIGVDAWTGHAPAA</sequence>
<evidence type="ECO:0000313" key="2">
    <source>
        <dbReference type="Proteomes" id="UP000189818"/>
    </source>
</evidence>
<dbReference type="Gene3D" id="1.10.10.1150">
    <property type="entry name" value="Coenzyme PQQ synthesis protein D (PqqD)"/>
    <property type="match status" value="1"/>
</dbReference>
<evidence type="ECO:0000313" key="1">
    <source>
        <dbReference type="EMBL" id="SKB59699.1"/>
    </source>
</evidence>
<dbReference type="STRING" id="439228.SAMN06295920_104105"/>
<dbReference type="AlphaFoldDB" id="A0A1T5CJS1"/>
<protein>
    <submittedName>
        <fullName evidence="1">Coenzyme PQQ synthesis protein D (PqqD)</fullName>
    </submittedName>
</protein>
<proteinExistence type="predicted"/>
<keyword evidence="2" id="KW-1185">Reference proteome</keyword>
<dbReference type="OrthoDB" id="1495225at2"/>
<accession>A0A1T5CJS1</accession>